<organism evidence="2">
    <name type="scientific">uncultured prokaryote</name>
    <dbReference type="NCBI Taxonomy" id="198431"/>
    <lineage>
        <taxon>unclassified sequences</taxon>
        <taxon>environmental samples</taxon>
    </lineage>
</organism>
<dbReference type="EMBL" id="LN854293">
    <property type="protein sequence ID" value="CRY97930.1"/>
    <property type="molecule type" value="Genomic_DNA"/>
</dbReference>
<geneLocation type="plasmid" evidence="2">
    <name>pRGRH1794</name>
</geneLocation>
<proteinExistence type="predicted"/>
<reference evidence="2" key="1">
    <citation type="submission" date="2015-06" db="EMBL/GenBank/DDBJ databases">
        <authorList>
            <person name="Joergensen T."/>
        </authorList>
    </citation>
    <scope>NUCLEOTIDE SEQUENCE</scope>
    <source>
        <plasmid evidence="2">pRGRH1794</plasmid>
    </source>
</reference>
<dbReference type="AlphaFoldDB" id="A0A0H5Q973"/>
<accession>A0A0H5Q973</accession>
<feature type="region of interest" description="Disordered" evidence="1">
    <location>
        <begin position="313"/>
        <end position="338"/>
    </location>
</feature>
<dbReference type="SUPFAM" id="SSF54171">
    <property type="entry name" value="DNA-binding domain"/>
    <property type="match status" value="2"/>
</dbReference>
<reference evidence="2" key="2">
    <citation type="submission" date="2015-07" db="EMBL/GenBank/DDBJ databases">
        <title>Plasmids, circular viruses and viroids from rat gut.</title>
        <authorList>
            <person name="Jorgensen T.J."/>
            <person name="Hansen M.A."/>
            <person name="Xu Z."/>
            <person name="Tabak M.A."/>
            <person name="Sorensen S.J."/>
            <person name="Hansen L.H."/>
        </authorList>
    </citation>
    <scope>NUCLEOTIDE SEQUENCE</scope>
    <source>
        <plasmid evidence="2">pRGRH1794</plasmid>
    </source>
</reference>
<evidence type="ECO:0000256" key="1">
    <source>
        <dbReference type="SAM" id="MobiDB-lite"/>
    </source>
</evidence>
<name>A0A0H5Q973_9ZZZZ</name>
<protein>
    <recommendedName>
        <fullName evidence="3">AP2/ERF domain-containing protein</fullName>
    </recommendedName>
</protein>
<evidence type="ECO:0000313" key="2">
    <source>
        <dbReference type="EMBL" id="CRY97930.1"/>
    </source>
</evidence>
<evidence type="ECO:0008006" key="3">
    <source>
        <dbReference type="Google" id="ProtNLM"/>
    </source>
</evidence>
<keyword evidence="2" id="KW-0614">Plasmid</keyword>
<sequence>MGHSRKKLDLTGQKYGHLTILEPAENIGGRTAWRCLCDCGQEVVVKTCHLRNGHTKSCGCQNGLGGPRSALGLTYMDGTCVEMIRTRTVRSNNTSGTPGVDWMAKKQRWRASICFKGKRRYLGSFKKLEDAVKARKRAEAELFEPFLDACAGKLLPSELRNIDEVCPPIPRGHNGQRMDLTGQRFGRLTALAPAENVGSMTAWRCQCDCGKETVVMTAHLRSGQTTSCGCKPKVTLVDGTCIELIRSKTIRSNNTSGVTGVEWVPNTNQWKAVIFFKGKRHYLGCYRKFEDAVKARKRAEDELFEPFLKEFSQTAEDTSEPHSDQPGGILQGKGTKVH</sequence>
<dbReference type="InterPro" id="IPR016177">
    <property type="entry name" value="DNA-bd_dom_sf"/>
</dbReference>
<dbReference type="GO" id="GO:0003677">
    <property type="term" value="F:DNA binding"/>
    <property type="evidence" value="ECO:0007669"/>
    <property type="project" value="InterPro"/>
</dbReference>
<dbReference type="Gene3D" id="1.20.5.2050">
    <property type="match status" value="1"/>
</dbReference>